<protein>
    <submittedName>
        <fullName evidence="1">Uncharacterized protein</fullName>
    </submittedName>
</protein>
<organism evidence="1">
    <name type="scientific">marine metagenome</name>
    <dbReference type="NCBI Taxonomy" id="408172"/>
    <lineage>
        <taxon>unclassified sequences</taxon>
        <taxon>metagenomes</taxon>
        <taxon>ecological metagenomes</taxon>
    </lineage>
</organism>
<dbReference type="AlphaFoldDB" id="A0A382U3J4"/>
<evidence type="ECO:0000313" key="1">
    <source>
        <dbReference type="EMBL" id="SVD28823.1"/>
    </source>
</evidence>
<gene>
    <name evidence="1" type="ORF">METZ01_LOCUS381677</name>
</gene>
<proteinExistence type="predicted"/>
<dbReference type="EMBL" id="UINC01141217">
    <property type="protein sequence ID" value="SVD28823.1"/>
    <property type="molecule type" value="Genomic_DNA"/>
</dbReference>
<name>A0A382U3J4_9ZZZZ</name>
<accession>A0A382U3J4</accession>
<feature type="non-terminal residue" evidence="1">
    <location>
        <position position="81"/>
    </location>
</feature>
<sequence length="81" mass="8887">MDATTLVTIITMFIVTNTSSEFVKYDGLMDCLKDKRKIEKMKDGRRVICGPSMAEIDAEGNIVSIKNKMPDQSGSLKLGGT</sequence>
<reference evidence="1" key="1">
    <citation type="submission" date="2018-05" db="EMBL/GenBank/DDBJ databases">
        <authorList>
            <person name="Lanie J.A."/>
            <person name="Ng W.-L."/>
            <person name="Kazmierczak K.M."/>
            <person name="Andrzejewski T.M."/>
            <person name="Davidsen T.M."/>
            <person name="Wayne K.J."/>
            <person name="Tettelin H."/>
            <person name="Glass J.I."/>
            <person name="Rusch D."/>
            <person name="Podicherti R."/>
            <person name="Tsui H.-C.T."/>
            <person name="Winkler M.E."/>
        </authorList>
    </citation>
    <scope>NUCLEOTIDE SEQUENCE</scope>
</reference>